<evidence type="ECO:0000256" key="2">
    <source>
        <dbReference type="ARBA" id="ARBA00022490"/>
    </source>
</evidence>
<comment type="function">
    <text evidence="8">Ligates lysine onto the cytidine present at position 34 of the AUA codon-specific tRNA(Ile) that contains the anticodon CAU, in an ATP-dependent manner. Cytidine is converted to lysidine, thus changing the amino acid specificity of the tRNA from methionine to isoleucine.</text>
</comment>
<name>A0ABR7IWW6_9FLAO</name>
<dbReference type="EMBL" id="JACRUN010000002">
    <property type="protein sequence ID" value="MBC5834276.1"/>
    <property type="molecule type" value="Genomic_DNA"/>
</dbReference>
<proteinExistence type="inferred from homology"/>
<gene>
    <name evidence="8 10" type="primary">tilS</name>
    <name evidence="10" type="ORF">H8R27_05185</name>
</gene>
<dbReference type="InterPro" id="IPR012796">
    <property type="entry name" value="Lysidine-tRNA-synth_C"/>
</dbReference>
<dbReference type="Gene3D" id="3.40.50.620">
    <property type="entry name" value="HUPs"/>
    <property type="match status" value="1"/>
</dbReference>
<evidence type="ECO:0000256" key="3">
    <source>
        <dbReference type="ARBA" id="ARBA00022598"/>
    </source>
</evidence>
<keyword evidence="5 8" id="KW-0547">Nucleotide-binding</keyword>
<evidence type="ECO:0000256" key="5">
    <source>
        <dbReference type="ARBA" id="ARBA00022741"/>
    </source>
</evidence>
<keyword evidence="4 8" id="KW-0819">tRNA processing</keyword>
<keyword evidence="2 8" id="KW-0963">Cytoplasm</keyword>
<dbReference type="PANTHER" id="PTHR43033">
    <property type="entry name" value="TRNA(ILE)-LYSIDINE SYNTHASE-RELATED"/>
    <property type="match status" value="1"/>
</dbReference>
<reference evidence="10 11" key="1">
    <citation type="submission" date="2020-08" db="EMBL/GenBank/DDBJ databases">
        <title>Description of novel Flavobacterium F-408 isolate.</title>
        <authorList>
            <person name="Saticioglu I.B."/>
            <person name="Duman M."/>
            <person name="Altun S."/>
        </authorList>
    </citation>
    <scope>NUCLEOTIDE SEQUENCE [LARGE SCALE GENOMIC DNA]</scope>
    <source>
        <strain evidence="10 11">F-408</strain>
    </source>
</reference>
<dbReference type="NCBIfam" id="TIGR02432">
    <property type="entry name" value="lysidine_TilS_N"/>
    <property type="match status" value="1"/>
</dbReference>
<sequence length="439" mass="51490">MEQKFQNHIQQNFSFLQDKKLLVATSGGMDSMVLVHLFQKLNLNFALAHCNFQLRESESDGDENFVKEYAKSNTINCFITKFDTEKYSEEHKLSTQVAARNLRYNWFNEILEQNNFDYIVTAHHADDVVETFMINLSRGTGLDGLIGIPSQNGNIIRPMLPFSRKEIEEYVSENNLQWREDSSNASDKYLRNKIRHHIVPVFKEINDSFLQSFQNTLEHINQDQSLVNDAVQMVYEKVVSEENEQLKIDISVLLQYKNYKAYLYQWLHKFGFSAWNDVYNLVESQSGKQIFSENYILLKDRGFLILSAKKTADFKAIIVNSITEKTNFPLKLTLCNLSNISNQMKNVIFVNENKIQFPLTIRKWKEGDYFYPSGMQGKKKVSKYFKDEKFTLFQKQETRILESNNQIVWIIGHRADERFIANNSTQTQIKIEFNNEKNI</sequence>
<evidence type="ECO:0000313" key="10">
    <source>
        <dbReference type="EMBL" id="MBC5834276.1"/>
    </source>
</evidence>
<feature type="binding site" evidence="8">
    <location>
        <begin position="26"/>
        <end position="31"/>
    </location>
    <ligand>
        <name>ATP</name>
        <dbReference type="ChEBI" id="CHEBI:30616"/>
    </ligand>
</feature>
<keyword evidence="11" id="KW-1185">Reference proteome</keyword>
<dbReference type="InterPro" id="IPR012094">
    <property type="entry name" value="tRNA_Ile_lys_synt"/>
</dbReference>
<evidence type="ECO:0000256" key="4">
    <source>
        <dbReference type="ARBA" id="ARBA00022694"/>
    </source>
</evidence>
<feature type="domain" description="Lysidine-tRNA(Ile) synthetase C-terminal" evidence="9">
    <location>
        <begin position="359"/>
        <end position="431"/>
    </location>
</feature>
<evidence type="ECO:0000256" key="6">
    <source>
        <dbReference type="ARBA" id="ARBA00022840"/>
    </source>
</evidence>
<evidence type="ECO:0000256" key="8">
    <source>
        <dbReference type="HAMAP-Rule" id="MF_01161"/>
    </source>
</evidence>
<dbReference type="GO" id="GO:0032267">
    <property type="term" value="F:tRNA(Ile)-lysidine synthase activity"/>
    <property type="evidence" value="ECO:0007669"/>
    <property type="project" value="UniProtKB-EC"/>
</dbReference>
<organism evidence="10 11">
    <name type="scientific">Flavobacterium bernardetii</name>
    <dbReference type="NCBI Taxonomy" id="2813823"/>
    <lineage>
        <taxon>Bacteria</taxon>
        <taxon>Pseudomonadati</taxon>
        <taxon>Bacteroidota</taxon>
        <taxon>Flavobacteriia</taxon>
        <taxon>Flavobacteriales</taxon>
        <taxon>Flavobacteriaceae</taxon>
        <taxon>Flavobacterium</taxon>
    </lineage>
</organism>
<dbReference type="Proteomes" id="UP000605990">
    <property type="component" value="Unassembled WGS sequence"/>
</dbReference>
<dbReference type="InterPro" id="IPR014729">
    <property type="entry name" value="Rossmann-like_a/b/a_fold"/>
</dbReference>
<dbReference type="Pfam" id="PF11734">
    <property type="entry name" value="TilS_C"/>
    <property type="match status" value="1"/>
</dbReference>
<comment type="domain">
    <text evidence="8">The N-terminal region contains the highly conserved SGGXDS motif, predicted to be a P-loop motif involved in ATP binding.</text>
</comment>
<dbReference type="NCBIfam" id="TIGR02433">
    <property type="entry name" value="lysidine_TilS_C"/>
    <property type="match status" value="1"/>
</dbReference>
<dbReference type="PANTHER" id="PTHR43033:SF1">
    <property type="entry name" value="TRNA(ILE)-LYSIDINE SYNTHASE-RELATED"/>
    <property type="match status" value="1"/>
</dbReference>
<keyword evidence="6 8" id="KW-0067">ATP-binding</keyword>
<dbReference type="CDD" id="cd01992">
    <property type="entry name" value="TilS_N"/>
    <property type="match status" value="1"/>
</dbReference>
<evidence type="ECO:0000313" key="11">
    <source>
        <dbReference type="Proteomes" id="UP000605990"/>
    </source>
</evidence>
<evidence type="ECO:0000256" key="7">
    <source>
        <dbReference type="ARBA" id="ARBA00048539"/>
    </source>
</evidence>
<accession>A0ABR7IWW6</accession>
<keyword evidence="3 8" id="KW-0436">Ligase</keyword>
<comment type="caution">
    <text evidence="10">The sequence shown here is derived from an EMBL/GenBank/DDBJ whole genome shotgun (WGS) entry which is preliminary data.</text>
</comment>
<protein>
    <recommendedName>
        <fullName evidence="8">tRNA(Ile)-lysidine synthase</fullName>
        <ecNumber evidence="8">6.3.4.19</ecNumber>
    </recommendedName>
    <alternativeName>
        <fullName evidence="8">tRNA(Ile)-2-lysyl-cytidine synthase</fullName>
    </alternativeName>
    <alternativeName>
        <fullName evidence="8">tRNA(Ile)-lysidine synthetase</fullName>
    </alternativeName>
</protein>
<dbReference type="Pfam" id="PF01171">
    <property type="entry name" value="ATP_bind_3"/>
    <property type="match status" value="1"/>
</dbReference>
<dbReference type="SMART" id="SM00977">
    <property type="entry name" value="TilS_C"/>
    <property type="match status" value="1"/>
</dbReference>
<dbReference type="SUPFAM" id="SSF56037">
    <property type="entry name" value="PheT/TilS domain"/>
    <property type="match status" value="1"/>
</dbReference>
<dbReference type="RefSeq" id="WP_166126537.1">
    <property type="nucleotide sequence ID" value="NZ_JAANOQ010000003.1"/>
</dbReference>
<comment type="catalytic activity">
    <reaction evidence="7 8">
        <text>cytidine(34) in tRNA(Ile2) + L-lysine + ATP = lysidine(34) in tRNA(Ile2) + AMP + diphosphate + H(+)</text>
        <dbReference type="Rhea" id="RHEA:43744"/>
        <dbReference type="Rhea" id="RHEA-COMP:10625"/>
        <dbReference type="Rhea" id="RHEA-COMP:10670"/>
        <dbReference type="ChEBI" id="CHEBI:15378"/>
        <dbReference type="ChEBI" id="CHEBI:30616"/>
        <dbReference type="ChEBI" id="CHEBI:32551"/>
        <dbReference type="ChEBI" id="CHEBI:33019"/>
        <dbReference type="ChEBI" id="CHEBI:82748"/>
        <dbReference type="ChEBI" id="CHEBI:83665"/>
        <dbReference type="ChEBI" id="CHEBI:456215"/>
        <dbReference type="EC" id="6.3.4.19"/>
    </reaction>
</comment>
<dbReference type="SUPFAM" id="SSF52402">
    <property type="entry name" value="Adenine nucleotide alpha hydrolases-like"/>
    <property type="match status" value="1"/>
</dbReference>
<dbReference type="HAMAP" id="MF_01161">
    <property type="entry name" value="tRNA_Ile_lys_synt"/>
    <property type="match status" value="1"/>
</dbReference>
<evidence type="ECO:0000259" key="9">
    <source>
        <dbReference type="SMART" id="SM00977"/>
    </source>
</evidence>
<comment type="similarity">
    <text evidence="8">Belongs to the tRNA(Ile)-lysidine synthase family.</text>
</comment>
<dbReference type="EC" id="6.3.4.19" evidence="8"/>
<comment type="subcellular location">
    <subcellularLocation>
        <location evidence="1 8">Cytoplasm</location>
    </subcellularLocation>
</comment>
<dbReference type="InterPro" id="IPR011063">
    <property type="entry name" value="TilS/TtcA_N"/>
</dbReference>
<dbReference type="InterPro" id="IPR012795">
    <property type="entry name" value="tRNA_Ile_lys_synt_N"/>
</dbReference>
<evidence type="ECO:0000256" key="1">
    <source>
        <dbReference type="ARBA" id="ARBA00004496"/>
    </source>
</evidence>